<dbReference type="GO" id="GO:0006351">
    <property type="term" value="P:DNA-templated transcription"/>
    <property type="evidence" value="ECO:0007669"/>
    <property type="project" value="InterPro"/>
</dbReference>
<protein>
    <recommendedName>
        <fullName evidence="8">Aspartate aminotransferase</fullName>
        <ecNumber evidence="8">2.6.1.1</ecNumber>
    </recommendedName>
</protein>
<feature type="region of interest" description="Disordered" evidence="10">
    <location>
        <begin position="97"/>
        <end position="127"/>
    </location>
</feature>
<dbReference type="InterPro" id="IPR000796">
    <property type="entry name" value="Asp_trans"/>
</dbReference>
<dbReference type="GO" id="GO:0030170">
    <property type="term" value="F:pyridoxal phosphate binding"/>
    <property type="evidence" value="ECO:0007669"/>
    <property type="project" value="InterPro"/>
</dbReference>
<sequence>MPSWSLISQVEARPSCILRHAPCHQLSLAWPATSATMADLTPTFNELLAKHSAPSTRKKFSLEDIDGFLKEAYRINSHITTLHNELKDVRQSYLSTAQPRKTHIRAPTTTTTPQQQQQQRYLTDRDREDVDANAKQMLRELNASIRALEEAETLRRETEAALIRKKFVRGLGVLGAWAAGDGALSGSSSGSKTAEHAAAEARARDEGQHRDGVVWFLRQRLQLCGRTQQAMMETRLTREMEKSRSVLARAGPVAGLTGFYKSMPSHRTKATTAGAPREEGRGYRPAQDLTDEQIQMFEKGNQDMLQHYNSTLDKVRTAEKSLIEISELQTLLVGNLATQSANIEQLVADSENMGDNVGGGNKQLKEATKRPSAARYTFFAPSTPLNAPRPGLDLRYPEHSRQLSPTSRHSIPPVPHLLVRFPSANMPAPTSTTPPASSSSSLSRLRNITNHIMAPATSTNFPADTVPQAPEDPLFGLMRAFKADTSPNKVDLGIGAYRDDNAKPWVLPVVKKADEILRNDPDLNHEYLPIAGLPAFTSKAAELILGADSPALKEQRAASIQTISGTGAVHLGALFFAKFFQGHKAVYVSDPTWANHHQIFSNVGLPVEKYPYFDKQTKGLDFEGMKSAIAAAPERSIILLHACAHNPTGVDPTADQWAELADLLRTKNHFPFFDCAYQGFATGDLAQDNGAIRLFVDRGFELVIAQSFAKNFGLYGERAGCFHVVTGPGADATATIGRIASQLAILQRAEISNPPLYGARIASTVLNDAALFAEWQGNLRAMSGRIIDMRKALRAKLEALGTPGTWHHITDQIGMFSFTGLSEAQVLQLRDDAHVYMTKNGRISMAGLNTRNIDYFAEAVDKVVRAPEATIPAMTLLSLPDDLASRALSMFDALVSQGRLHYAATTPETHRVNNFTFEFRIAPALLTKPHSPSSSSAVSPQKGRSASPFLVPDPAFVVAPVGDAHVLELNLHSVLRPSFVLQTRLFQPQTEDLGLADVRAARAVMARLEGRGARGTTMMIFNCGVAAGCSQGHKHVQIFARPAMGLFPDAATSADDIEERIEGVPFKHYVLRLPRGASPEAVHDRVERLVRAARAALTACRGGEVLNVVLTDRWVCAIPRRRAKRDGTAANGAGMVGMVWLKDQAERDSWAAFGPQETDCKGPSTTFSSIFPRTRNKAERHPDAASFGRITASLRGGTFSRWVHPALQPLFGRTVHEPLPTWEQALSLVNDYFHHENRHRPLFDHPTFTAYLGRQYTDDPPPESSWWAALNIVLATAQRRKAGTDLSNWQEALNQAWKYVRNAMSAVLDILFHNISLLSVQALVSIGRFFLDTPNPSRHSYCHPQQARVFWCATILDQLACSKTGRPPAQKAEDYAVRLPEVSEDETLGTCVSVDGKTVLENFRLDAHLSTIEADSFQRLYSAATPARKSPEAQAAVEDLDRQLERWARSIPPAARPGRIHGNNWAESTQPYIYRLHLRYYACLVSIHRARDLEDFWTLRKQTDTTKPAESLGPSIQKCVDAARAMVPLLWKVPQNRCSFYWDLLAFATTALFIIYIYTKRVPSGDRPWQDLEDMRSIVRFMRTQIDHGADSFIHDLQVAAEAACDSSEAAVTHANVITADRSAHDRGSSSLTAHQTAYDDSQDKSMAIDGAASFEAPEPLEGLDSLHQQLLAFPWSFLENDLSFGNDLTGFGF</sequence>
<evidence type="ECO:0000259" key="11">
    <source>
        <dbReference type="SMART" id="SM00906"/>
    </source>
</evidence>
<dbReference type="GO" id="GO:0003677">
    <property type="term" value="F:DNA binding"/>
    <property type="evidence" value="ECO:0007669"/>
    <property type="project" value="InterPro"/>
</dbReference>
<dbReference type="InterPro" id="IPR015424">
    <property type="entry name" value="PyrdxlP-dep_Trfase"/>
</dbReference>
<dbReference type="NCBIfam" id="NF006719">
    <property type="entry name" value="PRK09257.1"/>
    <property type="match status" value="1"/>
</dbReference>
<dbReference type="SUPFAM" id="SSF54197">
    <property type="entry name" value="HIT-like"/>
    <property type="match status" value="1"/>
</dbReference>
<keyword evidence="7" id="KW-0539">Nucleus</keyword>
<evidence type="ECO:0000256" key="2">
    <source>
        <dbReference type="ARBA" id="ARBA00007441"/>
    </source>
</evidence>
<dbReference type="Pfam" id="PF09830">
    <property type="entry name" value="ATP_transf"/>
    <property type="match status" value="1"/>
</dbReference>
<dbReference type="GO" id="GO:0005829">
    <property type="term" value="C:cytosol"/>
    <property type="evidence" value="ECO:0007669"/>
    <property type="project" value="TreeGrafter"/>
</dbReference>
<feature type="region of interest" description="Disordered" evidence="10">
    <location>
        <begin position="258"/>
        <end position="283"/>
    </location>
</feature>
<feature type="region of interest" description="Disordered" evidence="10">
    <location>
        <begin position="184"/>
        <end position="205"/>
    </location>
</feature>
<keyword evidence="5 8" id="KW-0808">Transferase</keyword>
<keyword evidence="13" id="KW-1185">Reference proteome</keyword>
<dbReference type="Proteomes" id="UP000044602">
    <property type="component" value="Unassembled WGS sequence"/>
</dbReference>
<dbReference type="InterPro" id="IPR043171">
    <property type="entry name" value="Ap4A_phos1/2-like"/>
</dbReference>
<dbReference type="CDD" id="cd12148">
    <property type="entry name" value="fungal_TF_MHR"/>
    <property type="match status" value="1"/>
</dbReference>
<dbReference type="GO" id="GO:0004069">
    <property type="term" value="F:L-aspartate:2-oxoglutarate aminotransferase activity"/>
    <property type="evidence" value="ECO:0007669"/>
    <property type="project" value="UniProtKB-EC"/>
</dbReference>
<organism evidence="12 13">
    <name type="scientific">Verticillium longisporum</name>
    <name type="common">Verticillium dahliae var. longisporum</name>
    <dbReference type="NCBI Taxonomy" id="100787"/>
    <lineage>
        <taxon>Eukaryota</taxon>
        <taxon>Fungi</taxon>
        <taxon>Dikarya</taxon>
        <taxon>Ascomycota</taxon>
        <taxon>Pezizomycotina</taxon>
        <taxon>Sordariomycetes</taxon>
        <taxon>Hypocreomycetidae</taxon>
        <taxon>Glomerellales</taxon>
        <taxon>Plectosphaerellaceae</taxon>
        <taxon>Verticillium</taxon>
    </lineage>
</organism>
<evidence type="ECO:0000256" key="7">
    <source>
        <dbReference type="ARBA" id="ARBA00023242"/>
    </source>
</evidence>
<dbReference type="InterPro" id="IPR004838">
    <property type="entry name" value="NHTrfase_class1_PyrdxlP-BS"/>
</dbReference>
<accession>A0A0G4MAB4</accession>
<feature type="coiled-coil region" evidence="9">
    <location>
        <begin position="131"/>
        <end position="161"/>
    </location>
</feature>
<dbReference type="InterPro" id="IPR045759">
    <property type="entry name" value="Ap4A_phos1/2_N"/>
</dbReference>
<dbReference type="PRINTS" id="PR00799">
    <property type="entry name" value="TRANSAMINASE"/>
</dbReference>
<dbReference type="Gene3D" id="3.30.428.70">
    <property type="match status" value="1"/>
</dbReference>
<evidence type="ECO:0000256" key="1">
    <source>
        <dbReference type="ARBA" id="ARBA00001933"/>
    </source>
</evidence>
<dbReference type="FunFam" id="3.40.640.10:FF:000064">
    <property type="entry name" value="Aspartate aminotransferase"/>
    <property type="match status" value="1"/>
</dbReference>
<comment type="miscellaneous">
    <text evidence="8">In eukaryotes there are cytoplasmic, mitochondrial and chloroplastic isozymes.</text>
</comment>
<dbReference type="InterPro" id="IPR036265">
    <property type="entry name" value="HIT-like_sf"/>
</dbReference>
<dbReference type="Pfam" id="PF19327">
    <property type="entry name" value="Ap4A_phos_N"/>
    <property type="match status" value="1"/>
</dbReference>
<comment type="cofactor">
    <cofactor evidence="1">
        <name>pyridoxal 5'-phosphate</name>
        <dbReference type="ChEBI" id="CHEBI:597326"/>
    </cofactor>
</comment>
<dbReference type="Pfam" id="PF00155">
    <property type="entry name" value="Aminotran_1_2"/>
    <property type="match status" value="1"/>
</dbReference>
<dbReference type="SMART" id="SM00906">
    <property type="entry name" value="Fungal_trans"/>
    <property type="match status" value="1"/>
</dbReference>
<dbReference type="InterPro" id="IPR015422">
    <property type="entry name" value="PyrdxlP-dep_Trfase_small"/>
</dbReference>
<evidence type="ECO:0000256" key="4">
    <source>
        <dbReference type="ARBA" id="ARBA00022576"/>
    </source>
</evidence>
<dbReference type="EC" id="2.6.1.1" evidence="8"/>
<dbReference type="InterPro" id="IPR019200">
    <property type="entry name" value="ATP_adenylylTrfase_C"/>
</dbReference>
<dbReference type="GO" id="GO:0006532">
    <property type="term" value="P:aspartate biosynthetic process"/>
    <property type="evidence" value="ECO:0007669"/>
    <property type="project" value="TreeGrafter"/>
</dbReference>
<dbReference type="InterPro" id="IPR015421">
    <property type="entry name" value="PyrdxlP-dep_Trfase_major"/>
</dbReference>
<dbReference type="InterPro" id="IPR004839">
    <property type="entry name" value="Aminotransferase_I/II_large"/>
</dbReference>
<dbReference type="Gene3D" id="3.40.640.10">
    <property type="entry name" value="Type I PLP-dependent aspartate aminotransferase-like (Major domain)"/>
    <property type="match status" value="1"/>
</dbReference>
<name>A0A0G4MAB4_VERLO</name>
<evidence type="ECO:0000256" key="10">
    <source>
        <dbReference type="SAM" id="MobiDB-lite"/>
    </source>
</evidence>
<dbReference type="PROSITE" id="PS00105">
    <property type="entry name" value="AA_TRANSFER_CLASS_1"/>
    <property type="match status" value="1"/>
</dbReference>
<feature type="compositionally biased region" description="Basic and acidic residues" evidence="10">
    <location>
        <begin position="193"/>
        <end position="205"/>
    </location>
</feature>
<gene>
    <name evidence="12" type="ORF">BN1708_015909</name>
</gene>
<reference evidence="13" key="1">
    <citation type="submission" date="2015-05" db="EMBL/GenBank/DDBJ databases">
        <authorList>
            <person name="Fogelqvist Johan"/>
        </authorList>
    </citation>
    <scope>NUCLEOTIDE SEQUENCE [LARGE SCALE GENOMIC DNA]</scope>
</reference>
<evidence type="ECO:0000256" key="6">
    <source>
        <dbReference type="ARBA" id="ARBA00022898"/>
    </source>
</evidence>
<dbReference type="PANTHER" id="PTHR11879:SF55">
    <property type="entry name" value="GLUTAMATE OXALOACETATE TRANSAMINASE 1, ISOFORM B"/>
    <property type="match status" value="1"/>
</dbReference>
<evidence type="ECO:0000256" key="3">
    <source>
        <dbReference type="ARBA" id="ARBA00011738"/>
    </source>
</evidence>
<dbReference type="InterPro" id="IPR019529">
    <property type="entry name" value="Syntaxin-18_N"/>
</dbReference>
<evidence type="ECO:0000313" key="12">
    <source>
        <dbReference type="EMBL" id="CRK31244.1"/>
    </source>
</evidence>
<dbReference type="CDD" id="cd00609">
    <property type="entry name" value="AAT_like"/>
    <property type="match status" value="1"/>
</dbReference>
<dbReference type="SUPFAM" id="SSF53383">
    <property type="entry name" value="PLP-dependent transferases"/>
    <property type="match status" value="1"/>
</dbReference>
<dbReference type="Pfam" id="PF10496">
    <property type="entry name" value="Syntaxin-18_N"/>
    <property type="match status" value="1"/>
</dbReference>
<dbReference type="GO" id="GO:0008270">
    <property type="term" value="F:zinc ion binding"/>
    <property type="evidence" value="ECO:0007669"/>
    <property type="project" value="InterPro"/>
</dbReference>
<comment type="subunit">
    <text evidence="3 8">Homodimer.</text>
</comment>
<evidence type="ECO:0000313" key="13">
    <source>
        <dbReference type="Proteomes" id="UP000044602"/>
    </source>
</evidence>
<proteinExistence type="inferred from homology"/>
<keyword evidence="9" id="KW-0175">Coiled coil</keyword>
<keyword evidence="6" id="KW-0663">Pyridoxal phosphate</keyword>
<comment type="catalytic activity">
    <reaction evidence="8">
        <text>L-aspartate + 2-oxoglutarate = oxaloacetate + L-glutamate</text>
        <dbReference type="Rhea" id="RHEA:21824"/>
        <dbReference type="ChEBI" id="CHEBI:16452"/>
        <dbReference type="ChEBI" id="CHEBI:16810"/>
        <dbReference type="ChEBI" id="CHEBI:29985"/>
        <dbReference type="ChEBI" id="CHEBI:29991"/>
        <dbReference type="EC" id="2.6.1.1"/>
    </reaction>
</comment>
<dbReference type="STRING" id="100787.A0A0G4MAB4"/>
<dbReference type="PANTHER" id="PTHR11879">
    <property type="entry name" value="ASPARTATE AMINOTRANSFERASE"/>
    <property type="match status" value="1"/>
</dbReference>
<dbReference type="Gene3D" id="3.90.1150.10">
    <property type="entry name" value="Aspartate Aminotransferase, domain 1"/>
    <property type="match status" value="1"/>
</dbReference>
<keyword evidence="4 8" id="KW-0032">Aminotransferase</keyword>
<dbReference type="EMBL" id="CVQH01021641">
    <property type="protein sequence ID" value="CRK31244.1"/>
    <property type="molecule type" value="Genomic_DNA"/>
</dbReference>
<evidence type="ECO:0000256" key="8">
    <source>
        <dbReference type="RuleBase" id="RU000480"/>
    </source>
</evidence>
<dbReference type="InterPro" id="IPR007219">
    <property type="entry name" value="XnlR_reg_dom"/>
</dbReference>
<feature type="compositionally biased region" description="Low complexity" evidence="10">
    <location>
        <begin position="107"/>
        <end position="119"/>
    </location>
</feature>
<dbReference type="CDD" id="cd15850">
    <property type="entry name" value="SNARE_syntaxin18"/>
    <property type="match status" value="1"/>
</dbReference>
<comment type="similarity">
    <text evidence="2">Belongs to the class-I pyridoxal-phosphate-dependent aminotransferase family.</text>
</comment>
<evidence type="ECO:0000256" key="5">
    <source>
        <dbReference type="ARBA" id="ARBA00022679"/>
    </source>
</evidence>
<dbReference type="FunFam" id="3.90.1150.10:FF:000001">
    <property type="entry name" value="Aspartate aminotransferase"/>
    <property type="match status" value="1"/>
</dbReference>
<feature type="domain" description="Xylanolytic transcriptional activator regulatory" evidence="11">
    <location>
        <begin position="1296"/>
        <end position="1386"/>
    </location>
</feature>
<dbReference type="GO" id="GO:0003877">
    <property type="term" value="F:ATP:ADP adenylyltransferase activity"/>
    <property type="evidence" value="ECO:0007669"/>
    <property type="project" value="InterPro"/>
</dbReference>
<evidence type="ECO:0000256" key="9">
    <source>
        <dbReference type="SAM" id="Coils"/>
    </source>
</evidence>